<accession>A0A1I0Z6E2</accession>
<feature type="transmembrane region" description="Helical" evidence="1">
    <location>
        <begin position="107"/>
        <end position="129"/>
    </location>
</feature>
<feature type="transmembrane region" description="Helical" evidence="1">
    <location>
        <begin position="6"/>
        <end position="27"/>
    </location>
</feature>
<evidence type="ECO:0000256" key="1">
    <source>
        <dbReference type="SAM" id="Phobius"/>
    </source>
</evidence>
<dbReference type="EMBL" id="FOJT01000005">
    <property type="protein sequence ID" value="SFB21175.1"/>
    <property type="molecule type" value="Genomic_DNA"/>
</dbReference>
<dbReference type="Proteomes" id="UP000199604">
    <property type="component" value="Unassembled WGS sequence"/>
</dbReference>
<sequence>MTKKIFFIDLTVLLVLAMVYYYLIYFIETDIPSHAKFIVGYLDGTMGAQTNFLYYLTVYCVSFFSNKIEYLIAASYIILVAITFLKYKLSKKIIHNEVSKLNESIGIIPSVSAGLLLFCFSLPSIYILFGKYYIMSYPPNVWHNSTTIFAMPFVILLFWNSLKQLENYSTKRDITIFILIVLNILIKPSFIFVYIIAYPILLLKTYGFRKNFFTSLIPIIVAGILILVEYYFIYIKAQSGSGGTSVKIDFMHLLYNSCKQNWFYTAVFFASTIVSSFLFPIIFLYRNKPLLKEKMVQFALICIGISLVISCLFYESGRRELSGNFLWQTFMCSYLLFMVCLIQLLKLISNNVNKYKPYKIEIGLFVLHFVSGIVYFFKIAITSSII</sequence>
<proteinExistence type="predicted"/>
<feature type="transmembrane region" description="Helical" evidence="1">
    <location>
        <begin position="295"/>
        <end position="314"/>
    </location>
</feature>
<dbReference type="RefSeq" id="WP_091476917.1">
    <property type="nucleotide sequence ID" value="NZ_FOJT01000005.1"/>
</dbReference>
<evidence type="ECO:0008006" key="4">
    <source>
        <dbReference type="Google" id="ProtNLM"/>
    </source>
</evidence>
<feature type="transmembrane region" description="Helical" evidence="1">
    <location>
        <begin position="212"/>
        <end position="233"/>
    </location>
</feature>
<reference evidence="3" key="1">
    <citation type="submission" date="2016-10" db="EMBL/GenBank/DDBJ databases">
        <authorList>
            <person name="Varghese N."/>
            <person name="Submissions S."/>
        </authorList>
    </citation>
    <scope>NUCLEOTIDE SEQUENCE [LARGE SCALE GENOMIC DNA]</scope>
    <source>
        <strain evidence="3">DSM 21789</strain>
    </source>
</reference>
<dbReference type="AlphaFoldDB" id="A0A1I0Z6E2"/>
<organism evidence="2 3">
    <name type="scientific">Flavobacterium swingsii</name>
    <dbReference type="NCBI Taxonomy" id="498292"/>
    <lineage>
        <taxon>Bacteria</taxon>
        <taxon>Pseudomonadati</taxon>
        <taxon>Bacteroidota</taxon>
        <taxon>Flavobacteriia</taxon>
        <taxon>Flavobacteriales</taxon>
        <taxon>Flavobacteriaceae</taxon>
        <taxon>Flavobacterium</taxon>
    </lineage>
</organism>
<evidence type="ECO:0000313" key="3">
    <source>
        <dbReference type="Proteomes" id="UP000199604"/>
    </source>
</evidence>
<dbReference type="OrthoDB" id="1092558at2"/>
<feature type="transmembrane region" description="Helical" evidence="1">
    <location>
        <begin position="326"/>
        <end position="348"/>
    </location>
</feature>
<keyword evidence="1" id="KW-0812">Transmembrane</keyword>
<evidence type="ECO:0000313" key="2">
    <source>
        <dbReference type="EMBL" id="SFB21175.1"/>
    </source>
</evidence>
<feature type="transmembrane region" description="Helical" evidence="1">
    <location>
        <begin position="141"/>
        <end position="162"/>
    </location>
</feature>
<name>A0A1I0Z6E2_9FLAO</name>
<feature type="transmembrane region" description="Helical" evidence="1">
    <location>
        <begin position="261"/>
        <end position="283"/>
    </location>
</feature>
<keyword evidence="1" id="KW-0472">Membrane</keyword>
<keyword evidence="1" id="KW-1133">Transmembrane helix</keyword>
<dbReference type="STRING" id="498292.SAMN05660845_2054"/>
<protein>
    <recommendedName>
        <fullName evidence="4">EpsG family protein</fullName>
    </recommendedName>
</protein>
<feature type="transmembrane region" description="Helical" evidence="1">
    <location>
        <begin position="360"/>
        <end position="381"/>
    </location>
</feature>
<feature type="transmembrane region" description="Helical" evidence="1">
    <location>
        <begin position="70"/>
        <end position="87"/>
    </location>
</feature>
<feature type="transmembrane region" description="Helical" evidence="1">
    <location>
        <begin position="174"/>
        <end position="200"/>
    </location>
</feature>
<gene>
    <name evidence="2" type="ORF">SAMN05660845_2054</name>
</gene>
<keyword evidence="3" id="KW-1185">Reference proteome</keyword>